<dbReference type="EMBL" id="UINC01000155">
    <property type="protein sequence ID" value="SUZ50176.1"/>
    <property type="molecule type" value="Genomic_DNA"/>
</dbReference>
<dbReference type="PANTHER" id="PTHR20883:SF49">
    <property type="entry name" value="PHYTANOYL-COA DIOXYGENASE"/>
    <property type="match status" value="1"/>
</dbReference>
<name>A0A381N6C3_9ZZZZ</name>
<dbReference type="Pfam" id="PF05721">
    <property type="entry name" value="PhyH"/>
    <property type="match status" value="1"/>
</dbReference>
<dbReference type="PANTHER" id="PTHR20883">
    <property type="entry name" value="PHYTANOYL-COA DIOXYGENASE DOMAIN CONTAINING 1"/>
    <property type="match status" value="1"/>
</dbReference>
<accession>A0A381N6C3</accession>
<proteinExistence type="predicted"/>
<dbReference type="AlphaFoldDB" id="A0A381N6C3"/>
<feature type="region of interest" description="Disordered" evidence="1">
    <location>
        <begin position="231"/>
        <end position="270"/>
    </location>
</feature>
<evidence type="ECO:0000313" key="2">
    <source>
        <dbReference type="EMBL" id="SUZ50176.1"/>
    </source>
</evidence>
<evidence type="ECO:0008006" key="3">
    <source>
        <dbReference type="Google" id="ProtNLM"/>
    </source>
</evidence>
<reference evidence="2" key="1">
    <citation type="submission" date="2018-05" db="EMBL/GenBank/DDBJ databases">
        <authorList>
            <person name="Lanie J.A."/>
            <person name="Ng W.-L."/>
            <person name="Kazmierczak K.M."/>
            <person name="Andrzejewski T.M."/>
            <person name="Davidsen T.M."/>
            <person name="Wayne K.J."/>
            <person name="Tettelin H."/>
            <person name="Glass J.I."/>
            <person name="Rusch D."/>
            <person name="Podicherti R."/>
            <person name="Tsui H.-C.T."/>
            <person name="Winkler M.E."/>
        </authorList>
    </citation>
    <scope>NUCLEOTIDE SEQUENCE</scope>
</reference>
<feature type="compositionally biased region" description="Basic and acidic residues" evidence="1">
    <location>
        <begin position="256"/>
        <end position="270"/>
    </location>
</feature>
<sequence length="270" mass="31209">MVSNDIINRFEKDGAVCIRGAVDNDDIKNLLSNLDLLINDDEDRWTTNRIGGFSDRHLWPTMPWMYDFCAHTKLPEIAGLLMRSRTARLFFDHTFIRDPGTSHATPWHQDQPYWPFQGNQIISAWVALTKSNPFSSGLRFIQGSSQWRKIFQPTAFGKDSASSKFLDESNDYEKMPDFDSKSDEFKIIDWEMEPGDTIFFGAYAIHGSTKNQDKKNRRAAISIRYVGDDARWDPRDGTDPIIDQDKVSINPGDPPFDDKWFPEVWSRESR</sequence>
<dbReference type="InterPro" id="IPR008775">
    <property type="entry name" value="Phytyl_CoA_dOase-like"/>
</dbReference>
<evidence type="ECO:0000256" key="1">
    <source>
        <dbReference type="SAM" id="MobiDB-lite"/>
    </source>
</evidence>
<organism evidence="2">
    <name type="scientific">marine metagenome</name>
    <dbReference type="NCBI Taxonomy" id="408172"/>
    <lineage>
        <taxon>unclassified sequences</taxon>
        <taxon>metagenomes</taxon>
        <taxon>ecological metagenomes</taxon>
    </lineage>
</organism>
<feature type="compositionally biased region" description="Basic and acidic residues" evidence="1">
    <location>
        <begin position="231"/>
        <end position="246"/>
    </location>
</feature>
<gene>
    <name evidence="2" type="ORF">METZ01_LOCUS3030</name>
</gene>
<dbReference type="SUPFAM" id="SSF51197">
    <property type="entry name" value="Clavaminate synthase-like"/>
    <property type="match status" value="1"/>
</dbReference>
<protein>
    <recommendedName>
        <fullName evidence="3">Phytanoyl-CoA dioxygenase</fullName>
    </recommendedName>
</protein>
<dbReference type="Gene3D" id="2.60.120.620">
    <property type="entry name" value="q2cbj1_9rhob like domain"/>
    <property type="match status" value="1"/>
</dbReference>